<reference evidence="4" key="1">
    <citation type="submission" date="2024-05" db="EMBL/GenBank/DDBJ databases">
        <authorList>
            <person name="Yu L."/>
        </authorList>
    </citation>
    <scope>NUCLEOTIDE SEQUENCE</scope>
    <source>
        <strain evidence="4">G08B096</strain>
    </source>
</reference>
<name>A0AAU7W873_9MICO</name>
<dbReference type="PANTHER" id="PTHR35535:SF1">
    <property type="entry name" value="HEAT SHOCK PROTEIN HSLJ"/>
    <property type="match status" value="1"/>
</dbReference>
<feature type="chain" id="PRO_5043437021" evidence="2">
    <location>
        <begin position="21"/>
        <end position="250"/>
    </location>
</feature>
<feature type="region of interest" description="Disordered" evidence="1">
    <location>
        <begin position="124"/>
        <end position="151"/>
    </location>
</feature>
<dbReference type="InterPro" id="IPR038670">
    <property type="entry name" value="HslJ-like_sf"/>
</dbReference>
<feature type="signal peptide" evidence="2">
    <location>
        <begin position="1"/>
        <end position="20"/>
    </location>
</feature>
<dbReference type="EMBL" id="CP158374">
    <property type="protein sequence ID" value="XBX82099.1"/>
    <property type="molecule type" value="Genomic_DNA"/>
</dbReference>
<keyword evidence="2" id="KW-0732">Signal</keyword>
<evidence type="ECO:0000256" key="1">
    <source>
        <dbReference type="SAM" id="MobiDB-lite"/>
    </source>
</evidence>
<feature type="compositionally biased region" description="Low complexity" evidence="1">
    <location>
        <begin position="49"/>
        <end position="64"/>
    </location>
</feature>
<feature type="region of interest" description="Disordered" evidence="1">
    <location>
        <begin position="48"/>
        <end position="67"/>
    </location>
</feature>
<protein>
    <submittedName>
        <fullName evidence="4">META domain-containing protein</fullName>
    </submittedName>
</protein>
<feature type="domain" description="DUF306" evidence="3">
    <location>
        <begin position="166"/>
        <end position="244"/>
    </location>
</feature>
<dbReference type="Gene3D" id="2.40.128.270">
    <property type="match status" value="2"/>
</dbReference>
<gene>
    <name evidence="4" type="ORF">ABIQ69_16025</name>
</gene>
<dbReference type="PANTHER" id="PTHR35535">
    <property type="entry name" value="HEAT SHOCK PROTEIN HSLJ"/>
    <property type="match status" value="1"/>
</dbReference>
<sequence>MRGIQSIIIGTAAAAVLALAGCAGSPSGGAGPASTPTTSAADVVGTWGDAADSSAPSLSLTEDGGLTGTDGCNRLTGTWELDDDGIEFGDLASTRMFCEGVDTWLSAADRATIEGDVMTVFGDDDTELGTLERTSDTPATEPAGGASDGGASGAAAAFIGTWGTADATQPHLVIAADGRVTGSDGCNSMGGRWELDDDGTLEFDEMVMTLMACPGGDQTLNRLDSATVDGDTLTVLDDHGAVLATLPRTA</sequence>
<dbReference type="RefSeq" id="WP_350348120.1">
    <property type="nucleotide sequence ID" value="NZ_CP158374.1"/>
</dbReference>
<dbReference type="InterPro" id="IPR053147">
    <property type="entry name" value="Hsp_HslJ-like"/>
</dbReference>
<feature type="domain" description="DUF306" evidence="3">
    <location>
        <begin position="51"/>
        <end position="127"/>
    </location>
</feature>
<evidence type="ECO:0000313" key="4">
    <source>
        <dbReference type="EMBL" id="XBX82099.1"/>
    </source>
</evidence>
<dbReference type="PROSITE" id="PS51257">
    <property type="entry name" value="PROKAR_LIPOPROTEIN"/>
    <property type="match status" value="1"/>
</dbReference>
<evidence type="ECO:0000259" key="3">
    <source>
        <dbReference type="Pfam" id="PF03724"/>
    </source>
</evidence>
<dbReference type="InterPro" id="IPR005184">
    <property type="entry name" value="DUF306_Meta_HslJ"/>
</dbReference>
<accession>A0AAU7W873</accession>
<organism evidence="4">
    <name type="scientific">Agromyces sp. G08B096</name>
    <dbReference type="NCBI Taxonomy" id="3156399"/>
    <lineage>
        <taxon>Bacteria</taxon>
        <taxon>Bacillati</taxon>
        <taxon>Actinomycetota</taxon>
        <taxon>Actinomycetes</taxon>
        <taxon>Micrococcales</taxon>
        <taxon>Microbacteriaceae</taxon>
        <taxon>Agromyces</taxon>
    </lineage>
</organism>
<dbReference type="AlphaFoldDB" id="A0AAU7W873"/>
<proteinExistence type="predicted"/>
<dbReference type="Pfam" id="PF03724">
    <property type="entry name" value="META"/>
    <property type="match status" value="2"/>
</dbReference>
<evidence type="ECO:0000256" key="2">
    <source>
        <dbReference type="SAM" id="SignalP"/>
    </source>
</evidence>